<protein>
    <recommendedName>
        <fullName evidence="1">Lipid/polyisoprenoid-binding YceI-like domain-containing protein</fullName>
    </recommendedName>
</protein>
<comment type="caution">
    <text evidence="2">The sequence shown here is derived from an EMBL/GenBank/DDBJ whole genome shotgun (WGS) entry which is preliminary data.</text>
</comment>
<dbReference type="SUPFAM" id="SSF101874">
    <property type="entry name" value="YceI-like"/>
    <property type="match status" value="1"/>
</dbReference>
<dbReference type="EMBL" id="LAPZ01000011">
    <property type="protein sequence ID" value="OSY87445.1"/>
    <property type="molecule type" value="Genomic_DNA"/>
</dbReference>
<gene>
    <name evidence="2" type="ORF">WH52_11260</name>
</gene>
<evidence type="ECO:0000313" key="2">
    <source>
        <dbReference type="EMBL" id="OSY87445.1"/>
    </source>
</evidence>
<dbReference type="PANTHER" id="PTHR34406">
    <property type="entry name" value="PROTEIN YCEI"/>
    <property type="match status" value="1"/>
</dbReference>
<dbReference type="Proteomes" id="UP000194221">
    <property type="component" value="Unassembled WGS sequence"/>
</dbReference>
<dbReference type="Gene3D" id="2.40.128.110">
    <property type="entry name" value="Lipid/polyisoprenoid-binding, YceI-like"/>
    <property type="match status" value="1"/>
</dbReference>
<dbReference type="AlphaFoldDB" id="A0A1Y2PAG3"/>
<evidence type="ECO:0000313" key="3">
    <source>
        <dbReference type="Proteomes" id="UP000194221"/>
    </source>
</evidence>
<dbReference type="PANTHER" id="PTHR34406:SF1">
    <property type="entry name" value="PROTEIN YCEI"/>
    <property type="match status" value="1"/>
</dbReference>
<accession>A0A1Y2PAG3</accession>
<dbReference type="STRING" id="1635173.WH52_11260"/>
<dbReference type="RefSeq" id="WP_086031061.1">
    <property type="nucleotide sequence ID" value="NZ_LAPZ01000011.1"/>
</dbReference>
<dbReference type="InterPro" id="IPR036761">
    <property type="entry name" value="TTHA0802/YceI-like_sf"/>
</dbReference>
<sequence>MKKHIFSIVALLFLVQGINAQKYFTRTGITEFKASVEAFEPVEAINKSTSVVFKTDTGELAALLLMKAFHFEVALMQEHFNENYMDSDKYPKATFKGKIQDFDFESVSSNKEYILKGTLTVRGVKKEIKTKANIVKGENKLRIASKFSVTPQEFGIKIPSIVRKKIAEKININLHYELSKK</sequence>
<organism evidence="2 3">
    <name type="scientific">Tenacibaculum holothuriorum</name>
    <dbReference type="NCBI Taxonomy" id="1635173"/>
    <lineage>
        <taxon>Bacteria</taxon>
        <taxon>Pseudomonadati</taxon>
        <taxon>Bacteroidota</taxon>
        <taxon>Flavobacteriia</taxon>
        <taxon>Flavobacteriales</taxon>
        <taxon>Flavobacteriaceae</taxon>
        <taxon>Tenacibaculum</taxon>
    </lineage>
</organism>
<proteinExistence type="predicted"/>
<dbReference type="Pfam" id="PF04264">
    <property type="entry name" value="YceI"/>
    <property type="match status" value="1"/>
</dbReference>
<dbReference type="InterPro" id="IPR007372">
    <property type="entry name" value="Lipid/polyisoprenoid-bd_YceI"/>
</dbReference>
<reference evidence="2 3" key="1">
    <citation type="submission" date="2015-03" db="EMBL/GenBank/DDBJ databases">
        <title>Genome sequence of Tenacibaculum sp. S2-2, isolated from intestinal microbiota of sea cucumber, Apostichopus japonicas.</title>
        <authorList>
            <person name="Shao Z."/>
            <person name="Wang L."/>
            <person name="Li X."/>
        </authorList>
    </citation>
    <scope>NUCLEOTIDE SEQUENCE [LARGE SCALE GENOMIC DNA]</scope>
    <source>
        <strain evidence="2 3">S2-2</strain>
    </source>
</reference>
<dbReference type="OrthoDB" id="116832at2"/>
<evidence type="ECO:0000259" key="1">
    <source>
        <dbReference type="Pfam" id="PF04264"/>
    </source>
</evidence>
<name>A0A1Y2PAG3_9FLAO</name>
<dbReference type="InParanoid" id="A0A1Y2PAG3"/>
<keyword evidence="3" id="KW-1185">Reference proteome</keyword>
<feature type="domain" description="Lipid/polyisoprenoid-binding YceI-like" evidence="1">
    <location>
        <begin position="48"/>
        <end position="177"/>
    </location>
</feature>